<keyword evidence="4" id="KW-1185">Reference proteome</keyword>
<evidence type="ECO:0000256" key="2">
    <source>
        <dbReference type="SAM" id="Phobius"/>
    </source>
</evidence>
<evidence type="ECO:0000313" key="3">
    <source>
        <dbReference type="EMBL" id="TMW60222.1"/>
    </source>
</evidence>
<keyword evidence="1" id="KW-0175">Coiled coil</keyword>
<feature type="transmembrane region" description="Helical" evidence="2">
    <location>
        <begin position="145"/>
        <end position="166"/>
    </location>
</feature>
<accession>A0A8K1CDC9</accession>
<keyword evidence="2" id="KW-0472">Membrane</keyword>
<gene>
    <name evidence="3" type="ORF">Poli38472_000264</name>
</gene>
<feature type="transmembrane region" description="Helical" evidence="2">
    <location>
        <begin position="20"/>
        <end position="40"/>
    </location>
</feature>
<sequence>MDAPTPVMRLYRDAQEDSMVALYSVLAVAPVSALVSRWLLRRGKQTTPTQVVIGSIIPPALLVGLPAIYWWFYGDLSVYRMLNIRRTESPHLWARKYGYWRGLYQSGQMPQDVWQAIDAAYDQIYDEKARFTYDFWGPEMKDMDFIETQCNVGLFYVLWGTIIYALTTPKVSARASKWAFSGLLAILGLDLSVRLLHYDPIRAKGILTFLTPRELVLWAHRLFPIFVFAIVSIKRVFYIDLDLHQQRWLRQMLEKNKVTEQTLEQVAKELEEEKEEETAETTN</sequence>
<comment type="caution">
    <text evidence="3">The sequence shown here is derived from an EMBL/GenBank/DDBJ whole genome shotgun (WGS) entry which is preliminary data.</text>
</comment>
<evidence type="ECO:0000313" key="4">
    <source>
        <dbReference type="Proteomes" id="UP000794436"/>
    </source>
</evidence>
<proteinExistence type="predicted"/>
<dbReference type="EMBL" id="SPLM01000108">
    <property type="protein sequence ID" value="TMW60222.1"/>
    <property type="molecule type" value="Genomic_DNA"/>
</dbReference>
<dbReference type="Proteomes" id="UP000794436">
    <property type="component" value="Unassembled WGS sequence"/>
</dbReference>
<reference evidence="3" key="1">
    <citation type="submission" date="2019-03" db="EMBL/GenBank/DDBJ databases">
        <title>Long read genome sequence of the mycoparasitic Pythium oligandrum ATCC 38472 isolated from sugarbeet rhizosphere.</title>
        <authorList>
            <person name="Gaulin E."/>
        </authorList>
    </citation>
    <scope>NUCLEOTIDE SEQUENCE</scope>
    <source>
        <strain evidence="3">ATCC 38472_TT</strain>
    </source>
</reference>
<organism evidence="3 4">
    <name type="scientific">Pythium oligandrum</name>
    <name type="common">Mycoparasitic fungus</name>
    <dbReference type="NCBI Taxonomy" id="41045"/>
    <lineage>
        <taxon>Eukaryota</taxon>
        <taxon>Sar</taxon>
        <taxon>Stramenopiles</taxon>
        <taxon>Oomycota</taxon>
        <taxon>Peronosporomycetes</taxon>
        <taxon>Pythiales</taxon>
        <taxon>Pythiaceae</taxon>
        <taxon>Pythium</taxon>
    </lineage>
</organism>
<evidence type="ECO:0000256" key="1">
    <source>
        <dbReference type="SAM" id="Coils"/>
    </source>
</evidence>
<name>A0A8K1CDC9_PYTOL</name>
<dbReference type="OrthoDB" id="72245at2759"/>
<dbReference type="AlphaFoldDB" id="A0A8K1CDC9"/>
<feature type="transmembrane region" description="Helical" evidence="2">
    <location>
        <begin position="178"/>
        <end position="198"/>
    </location>
</feature>
<keyword evidence="2" id="KW-1133">Transmembrane helix</keyword>
<feature type="transmembrane region" description="Helical" evidence="2">
    <location>
        <begin position="52"/>
        <end position="72"/>
    </location>
</feature>
<feature type="coiled-coil region" evidence="1">
    <location>
        <begin position="249"/>
        <end position="283"/>
    </location>
</feature>
<protein>
    <submittedName>
        <fullName evidence="3">Uncharacterized protein</fullName>
    </submittedName>
</protein>
<keyword evidence="2" id="KW-0812">Transmembrane</keyword>
<feature type="transmembrane region" description="Helical" evidence="2">
    <location>
        <begin position="218"/>
        <end position="237"/>
    </location>
</feature>